<accession>A0A0F9TP58</accession>
<dbReference type="Gene3D" id="2.60.120.260">
    <property type="entry name" value="Galactose-binding domain-like"/>
    <property type="match status" value="1"/>
</dbReference>
<sequence length="353" mass="39616">MPTSGTVGSTVFLNQQIIDHAFRRCKMTPQEITDEHLETALDLLWMFTMTLVNKGIKLWNIQPIILPLYEAEQTVPLPLGTENILDINLRTQTRITGTASATEGDADNAFDGDVTTACIQTTPAGTITMALESATPIRTFGILPNVTESWDFVIEATNDNYVTSTALITRTAQAFIAGEWLWIDVQGVTAFDSYRLRATGTTILNVLELVYQSTPQEIPFYHTLNRTDYSNLPDKTNLGRPTQLWFDRQRTIPELEIWPSPEFQFTFAQITGFVQSQMQDVGLLTDELQVPDRWYLAIVCSLAAHLAREIKEVRIELIPIIDADASLYLSDAWTGEGDGSDTFLRPNISPYTR</sequence>
<name>A0A0F9TP58_9ZZZZ</name>
<dbReference type="AlphaFoldDB" id="A0A0F9TP58"/>
<gene>
    <name evidence="1" type="ORF">LCGC14_0367180</name>
</gene>
<dbReference type="EMBL" id="LAZR01000290">
    <property type="protein sequence ID" value="KKN76747.1"/>
    <property type="molecule type" value="Genomic_DNA"/>
</dbReference>
<evidence type="ECO:0000313" key="1">
    <source>
        <dbReference type="EMBL" id="KKN76747.1"/>
    </source>
</evidence>
<organism evidence="1">
    <name type="scientific">marine sediment metagenome</name>
    <dbReference type="NCBI Taxonomy" id="412755"/>
    <lineage>
        <taxon>unclassified sequences</taxon>
        <taxon>metagenomes</taxon>
        <taxon>ecological metagenomes</taxon>
    </lineage>
</organism>
<comment type="caution">
    <text evidence="1">The sequence shown here is derived from an EMBL/GenBank/DDBJ whole genome shotgun (WGS) entry which is preliminary data.</text>
</comment>
<proteinExistence type="predicted"/>
<reference evidence="1" key="1">
    <citation type="journal article" date="2015" name="Nature">
        <title>Complex archaea that bridge the gap between prokaryotes and eukaryotes.</title>
        <authorList>
            <person name="Spang A."/>
            <person name="Saw J.H."/>
            <person name="Jorgensen S.L."/>
            <person name="Zaremba-Niedzwiedzka K."/>
            <person name="Martijn J."/>
            <person name="Lind A.E."/>
            <person name="van Eijk R."/>
            <person name="Schleper C."/>
            <person name="Guy L."/>
            <person name="Ettema T.J."/>
        </authorList>
    </citation>
    <scope>NUCLEOTIDE SEQUENCE</scope>
</reference>
<protein>
    <submittedName>
        <fullName evidence="1">Uncharacterized protein</fullName>
    </submittedName>
</protein>